<feature type="domain" description="Outer membrane protein beta-barrel" evidence="3">
    <location>
        <begin position="11"/>
        <end position="200"/>
    </location>
</feature>
<reference evidence="4 5" key="1">
    <citation type="submission" date="2020-04" db="EMBL/GenBank/DDBJ databases">
        <title>Pseudoalteromonas caenipelagi sp. nov., isolated from a tidal flat.</title>
        <authorList>
            <person name="Park S."/>
            <person name="Yoon J.-H."/>
        </authorList>
    </citation>
    <scope>NUCLEOTIDE SEQUENCE [LARGE SCALE GENOMIC DNA]</scope>
    <source>
        <strain evidence="4 5">JBTF-M23</strain>
    </source>
</reference>
<feature type="signal peptide" evidence="2">
    <location>
        <begin position="1"/>
        <end position="22"/>
    </location>
</feature>
<dbReference type="Proteomes" id="UP000586305">
    <property type="component" value="Unassembled WGS sequence"/>
</dbReference>
<dbReference type="InterPro" id="IPR011250">
    <property type="entry name" value="OMP/PagP_B-barrel"/>
</dbReference>
<evidence type="ECO:0000256" key="2">
    <source>
        <dbReference type="SAM" id="SignalP"/>
    </source>
</evidence>
<keyword evidence="5" id="KW-1185">Reference proteome</keyword>
<gene>
    <name evidence="4" type="ORF">HG263_02060</name>
</gene>
<dbReference type="SUPFAM" id="SSF56925">
    <property type="entry name" value="OMPA-like"/>
    <property type="match status" value="1"/>
</dbReference>
<evidence type="ECO:0000313" key="4">
    <source>
        <dbReference type="EMBL" id="NOU49336.1"/>
    </source>
</evidence>
<sequence length="200" mass="22221">MKKILTFTSTIIALSLGFSAHAESNSNWYLGLQSSAQDVSLPERDFKTIGAISGYQLNEYFSLEARYNYGVSGYSHPFYVDGLSNPKYKEDIDTQASLFINTSYPIFSTLRVYGLVGTSKSNYEITTSISYTDQAGNITTTYPHLVKLSESGFTYGVGLDYQATQSVSLFVDYQVLPDLKVSSGHSESWKSINLGIKYTF</sequence>
<dbReference type="Pfam" id="PF13505">
    <property type="entry name" value="OMP_b-brl"/>
    <property type="match status" value="1"/>
</dbReference>
<protein>
    <submittedName>
        <fullName evidence="4">Porin family protein</fullName>
    </submittedName>
</protein>
<dbReference type="EMBL" id="JABBPG010000001">
    <property type="protein sequence ID" value="NOU49336.1"/>
    <property type="molecule type" value="Genomic_DNA"/>
</dbReference>
<name>A0A849V7Y7_9GAMM</name>
<dbReference type="InterPro" id="IPR027385">
    <property type="entry name" value="Beta-barrel_OMP"/>
</dbReference>
<evidence type="ECO:0000256" key="1">
    <source>
        <dbReference type="ARBA" id="ARBA00022729"/>
    </source>
</evidence>
<keyword evidence="1 2" id="KW-0732">Signal</keyword>
<organism evidence="4 5">
    <name type="scientific">Pseudoalteromonas caenipelagi</name>
    <dbReference type="NCBI Taxonomy" id="2726988"/>
    <lineage>
        <taxon>Bacteria</taxon>
        <taxon>Pseudomonadati</taxon>
        <taxon>Pseudomonadota</taxon>
        <taxon>Gammaproteobacteria</taxon>
        <taxon>Alteromonadales</taxon>
        <taxon>Pseudoalteromonadaceae</taxon>
        <taxon>Pseudoalteromonas</taxon>
    </lineage>
</organism>
<comment type="caution">
    <text evidence="4">The sequence shown here is derived from an EMBL/GenBank/DDBJ whole genome shotgun (WGS) entry which is preliminary data.</text>
</comment>
<accession>A0A849V7Y7</accession>
<dbReference type="RefSeq" id="WP_171624422.1">
    <property type="nucleotide sequence ID" value="NZ_JABBPG010000001.1"/>
</dbReference>
<feature type="chain" id="PRO_5032604659" evidence="2">
    <location>
        <begin position="23"/>
        <end position="200"/>
    </location>
</feature>
<proteinExistence type="predicted"/>
<dbReference type="Gene3D" id="2.40.160.20">
    <property type="match status" value="1"/>
</dbReference>
<dbReference type="AlphaFoldDB" id="A0A849V7Y7"/>
<evidence type="ECO:0000313" key="5">
    <source>
        <dbReference type="Proteomes" id="UP000586305"/>
    </source>
</evidence>
<evidence type="ECO:0000259" key="3">
    <source>
        <dbReference type="Pfam" id="PF13505"/>
    </source>
</evidence>